<evidence type="ECO:0000313" key="2">
    <source>
        <dbReference type="EMBL" id="CAD7225431.1"/>
    </source>
</evidence>
<sequence>MSSQGSSCFCYLEDTKKPSLKFVRKKGGPQRTMVGPAPSLGPLIGPSVVRGLLMDIATVLQRTTVVPGICLPKIKRTLISCIKHSNRENHESFGYRGEDVEAKKKVTKKKPKFKCGVTYSPAAPSETEYPAVVDEDEEEAAEGK</sequence>
<accession>A0A7R8ZMD9</accession>
<protein>
    <submittedName>
        <fullName evidence="2">Uncharacterized protein</fullName>
    </submittedName>
</protein>
<dbReference type="EMBL" id="OB660570">
    <property type="protein sequence ID" value="CAD7225431.1"/>
    <property type="molecule type" value="Genomic_DNA"/>
</dbReference>
<feature type="non-terminal residue" evidence="2">
    <location>
        <position position="1"/>
    </location>
</feature>
<reference evidence="2" key="1">
    <citation type="submission" date="2020-11" db="EMBL/GenBank/DDBJ databases">
        <authorList>
            <person name="Tran Van P."/>
        </authorList>
    </citation>
    <scope>NUCLEOTIDE SEQUENCE</scope>
</reference>
<proteinExistence type="predicted"/>
<feature type="compositionally biased region" description="Acidic residues" evidence="1">
    <location>
        <begin position="133"/>
        <end position="144"/>
    </location>
</feature>
<organism evidence="2">
    <name type="scientific">Cyprideis torosa</name>
    <dbReference type="NCBI Taxonomy" id="163714"/>
    <lineage>
        <taxon>Eukaryota</taxon>
        <taxon>Metazoa</taxon>
        <taxon>Ecdysozoa</taxon>
        <taxon>Arthropoda</taxon>
        <taxon>Crustacea</taxon>
        <taxon>Oligostraca</taxon>
        <taxon>Ostracoda</taxon>
        <taxon>Podocopa</taxon>
        <taxon>Podocopida</taxon>
        <taxon>Cytherocopina</taxon>
        <taxon>Cytheroidea</taxon>
        <taxon>Cytherideidae</taxon>
        <taxon>Cyprideis</taxon>
    </lineage>
</organism>
<dbReference type="AlphaFoldDB" id="A0A7R8ZMD9"/>
<gene>
    <name evidence="2" type="ORF">CTOB1V02_LOCUS3372</name>
</gene>
<name>A0A7R8ZMD9_9CRUS</name>
<evidence type="ECO:0000256" key="1">
    <source>
        <dbReference type="SAM" id="MobiDB-lite"/>
    </source>
</evidence>
<feature type="region of interest" description="Disordered" evidence="1">
    <location>
        <begin position="122"/>
        <end position="144"/>
    </location>
</feature>